<dbReference type="NCBIfam" id="TIGR00026">
    <property type="entry name" value="hi_GC_TIGR00026"/>
    <property type="match status" value="1"/>
</dbReference>
<name>A0A0E4H1J4_MYCLN</name>
<feature type="region of interest" description="Disordered" evidence="4">
    <location>
        <begin position="1"/>
        <end position="22"/>
    </location>
</feature>
<dbReference type="InterPro" id="IPR004378">
    <property type="entry name" value="F420H2_quin_Rdtase"/>
</dbReference>
<evidence type="ECO:0000256" key="1">
    <source>
        <dbReference type="ARBA" id="ARBA00008710"/>
    </source>
</evidence>
<dbReference type="GO" id="GO:0005886">
    <property type="term" value="C:plasma membrane"/>
    <property type="evidence" value="ECO:0007669"/>
    <property type="project" value="TreeGrafter"/>
</dbReference>
<gene>
    <name evidence="5" type="ORF">BN1232_05301</name>
</gene>
<keyword evidence="2" id="KW-0560">Oxidoreductase</keyword>
<dbReference type="AlphaFoldDB" id="A0A0E4H1J4"/>
<evidence type="ECO:0000256" key="3">
    <source>
        <dbReference type="ARBA" id="ARBA00049106"/>
    </source>
</evidence>
<evidence type="ECO:0000313" key="6">
    <source>
        <dbReference type="Proteomes" id="UP000199251"/>
    </source>
</evidence>
<dbReference type="Gene3D" id="2.30.110.10">
    <property type="entry name" value="Electron Transport, Fmn-binding Protein, Chain A"/>
    <property type="match status" value="1"/>
</dbReference>
<dbReference type="Proteomes" id="UP000199251">
    <property type="component" value="Unassembled WGS sequence"/>
</dbReference>
<proteinExistence type="inferred from homology"/>
<dbReference type="STRING" id="141349.BN1232_05301"/>
<evidence type="ECO:0000313" key="5">
    <source>
        <dbReference type="EMBL" id="CQD21544.1"/>
    </source>
</evidence>
<protein>
    <submittedName>
        <fullName evidence="5">AclJ protein</fullName>
    </submittedName>
</protein>
<dbReference type="GO" id="GO:0016491">
    <property type="term" value="F:oxidoreductase activity"/>
    <property type="evidence" value="ECO:0007669"/>
    <property type="project" value="UniProtKB-KW"/>
</dbReference>
<dbReference type="Pfam" id="PF04075">
    <property type="entry name" value="F420H2_quin_red"/>
    <property type="match status" value="1"/>
</dbReference>
<evidence type="ECO:0000256" key="2">
    <source>
        <dbReference type="ARBA" id="ARBA00023002"/>
    </source>
</evidence>
<reference evidence="5 6" key="1">
    <citation type="submission" date="2015-03" db="EMBL/GenBank/DDBJ databases">
        <authorList>
            <person name="Urmite Genomes"/>
        </authorList>
    </citation>
    <scope>NUCLEOTIDE SEQUENCE [LARGE SCALE GENOMIC DNA]</scope>
    <source>
        <strain evidence="5 6">CSUR P1491</strain>
    </source>
</reference>
<dbReference type="EMBL" id="CTEE01000001">
    <property type="protein sequence ID" value="CQD21544.1"/>
    <property type="molecule type" value="Genomic_DNA"/>
</dbReference>
<sequence>MTTRPAERGAQETARFSTEDVMEKPKSLNSPVVGFFIKWMSKGNTWIYKRSNGKLGGVFQKAPVALLTTTGRKTGEPRVSPLLYLREGNRVILVASRGGSDKHPMWYLNLKANPKVSVQIKDEVLQLTARDATEAERAEYWPKLDAMYPSFGDYRSWTERVIPIVICDP</sequence>
<accession>A0A0E4H1J4</accession>
<dbReference type="InterPro" id="IPR012349">
    <property type="entry name" value="Split_barrel_FMN-bd"/>
</dbReference>
<evidence type="ECO:0000256" key="4">
    <source>
        <dbReference type="SAM" id="MobiDB-lite"/>
    </source>
</evidence>
<organism evidence="5 6">
    <name type="scientific">Mycobacterium lentiflavum</name>
    <dbReference type="NCBI Taxonomy" id="141349"/>
    <lineage>
        <taxon>Bacteria</taxon>
        <taxon>Bacillati</taxon>
        <taxon>Actinomycetota</taxon>
        <taxon>Actinomycetes</taxon>
        <taxon>Mycobacteriales</taxon>
        <taxon>Mycobacteriaceae</taxon>
        <taxon>Mycobacterium</taxon>
        <taxon>Mycobacterium simiae complex</taxon>
    </lineage>
</organism>
<dbReference type="GO" id="GO:0070967">
    <property type="term" value="F:coenzyme F420 binding"/>
    <property type="evidence" value="ECO:0007669"/>
    <property type="project" value="TreeGrafter"/>
</dbReference>
<dbReference type="PANTHER" id="PTHR39428:SF3">
    <property type="entry name" value="DEAZAFLAVIN-DEPENDENT NITROREDUCTASE"/>
    <property type="match status" value="1"/>
</dbReference>
<comment type="catalytic activity">
    <reaction evidence="3">
        <text>oxidized coenzyme F420-(gamma-L-Glu)(n) + a quinol + H(+) = reduced coenzyme F420-(gamma-L-Glu)(n) + a quinone</text>
        <dbReference type="Rhea" id="RHEA:39663"/>
        <dbReference type="Rhea" id="RHEA-COMP:12939"/>
        <dbReference type="Rhea" id="RHEA-COMP:14378"/>
        <dbReference type="ChEBI" id="CHEBI:15378"/>
        <dbReference type="ChEBI" id="CHEBI:24646"/>
        <dbReference type="ChEBI" id="CHEBI:132124"/>
        <dbReference type="ChEBI" id="CHEBI:133980"/>
        <dbReference type="ChEBI" id="CHEBI:139511"/>
    </reaction>
</comment>
<comment type="similarity">
    <text evidence="1">Belongs to the F420H(2)-dependent quinone reductase family.</text>
</comment>
<feature type="compositionally biased region" description="Basic and acidic residues" evidence="4">
    <location>
        <begin position="1"/>
        <end position="10"/>
    </location>
</feature>
<dbReference type="PANTHER" id="PTHR39428">
    <property type="entry name" value="F420H(2)-DEPENDENT QUINONE REDUCTASE RV1261C"/>
    <property type="match status" value="1"/>
</dbReference>
<dbReference type="SUPFAM" id="SSF50475">
    <property type="entry name" value="FMN-binding split barrel"/>
    <property type="match status" value="1"/>
</dbReference>